<dbReference type="InterPro" id="IPR036291">
    <property type="entry name" value="NAD(P)-bd_dom_sf"/>
</dbReference>
<evidence type="ECO:0000256" key="1">
    <source>
        <dbReference type="SAM" id="MobiDB-lite"/>
    </source>
</evidence>
<dbReference type="InterPro" id="IPR005913">
    <property type="entry name" value="dTDP_dehydrorham_reduct"/>
</dbReference>
<dbReference type="GO" id="GO:0048270">
    <property type="term" value="F:methionine adenosyltransferase regulator activity"/>
    <property type="evidence" value="ECO:0007669"/>
    <property type="project" value="TreeGrafter"/>
</dbReference>
<protein>
    <submittedName>
        <fullName evidence="3">dTDP-4-dehydrorhamnose reductase</fullName>
    </submittedName>
</protein>
<evidence type="ECO:0000259" key="2">
    <source>
        <dbReference type="Pfam" id="PF04321"/>
    </source>
</evidence>
<organism evidence="3">
    <name type="scientific">mine drainage metagenome</name>
    <dbReference type="NCBI Taxonomy" id="410659"/>
    <lineage>
        <taxon>unclassified sequences</taxon>
        <taxon>metagenomes</taxon>
        <taxon>ecological metagenomes</taxon>
    </lineage>
</organism>
<dbReference type="SUPFAM" id="SSF51735">
    <property type="entry name" value="NAD(P)-binding Rossmann-fold domains"/>
    <property type="match status" value="1"/>
</dbReference>
<dbReference type="PANTHER" id="PTHR10491:SF4">
    <property type="entry name" value="METHIONINE ADENOSYLTRANSFERASE 2 SUBUNIT BETA"/>
    <property type="match status" value="1"/>
</dbReference>
<proteinExistence type="predicted"/>
<feature type="region of interest" description="Disordered" evidence="1">
    <location>
        <begin position="146"/>
        <end position="168"/>
    </location>
</feature>
<feature type="non-terminal residue" evidence="3">
    <location>
        <position position="1"/>
    </location>
</feature>
<name>T0ZYT3_9ZZZZ</name>
<sequence>TVIGTFRHRPPRTPGIEPLRWEKGGSIGLPWERLRPDAVVDAASLRFVDYCEQHPDEAERINHLGTVRTAREARRAGARYLLISTDYVFGAPTPAPHPESERPEPRCVYARTLRSAETELLDKDDRSAVVRTSTVYSWRPGDLVAAPGGPGNPNFATWLVGETRAGRT</sequence>
<dbReference type="AlphaFoldDB" id="T0ZYT3"/>
<dbReference type="GO" id="GO:0048269">
    <property type="term" value="C:methionine adenosyltransferase complex"/>
    <property type="evidence" value="ECO:0007669"/>
    <property type="project" value="TreeGrafter"/>
</dbReference>
<dbReference type="GO" id="GO:0006556">
    <property type="term" value="P:S-adenosylmethionine biosynthetic process"/>
    <property type="evidence" value="ECO:0007669"/>
    <property type="project" value="TreeGrafter"/>
</dbReference>
<reference evidence="3" key="2">
    <citation type="journal article" date="2014" name="ISME J.">
        <title>Microbial stratification in low pH oxic and suboxic macroscopic growths along an acid mine drainage.</title>
        <authorList>
            <person name="Mendez-Garcia C."/>
            <person name="Mesa V."/>
            <person name="Sprenger R.R."/>
            <person name="Richter M."/>
            <person name="Diez M.S."/>
            <person name="Solano J."/>
            <person name="Bargiela R."/>
            <person name="Golyshina O.V."/>
            <person name="Manteca A."/>
            <person name="Ramos J.L."/>
            <person name="Gallego J.R."/>
            <person name="Llorente I."/>
            <person name="Martins Dos Santos V.A."/>
            <person name="Jensen O.N."/>
            <person name="Pelaez A.I."/>
            <person name="Sanchez J."/>
            <person name="Ferrer M."/>
        </authorList>
    </citation>
    <scope>NUCLEOTIDE SEQUENCE</scope>
</reference>
<reference evidence="3" key="1">
    <citation type="submission" date="2013-08" db="EMBL/GenBank/DDBJ databases">
        <authorList>
            <person name="Mendez C."/>
            <person name="Richter M."/>
            <person name="Ferrer M."/>
            <person name="Sanchez J."/>
        </authorList>
    </citation>
    <scope>NUCLEOTIDE SEQUENCE</scope>
</reference>
<dbReference type="EMBL" id="AUZY01011593">
    <property type="protein sequence ID" value="EQD33889.1"/>
    <property type="molecule type" value="Genomic_DNA"/>
</dbReference>
<dbReference type="Pfam" id="PF04321">
    <property type="entry name" value="RmlD_sub_bind"/>
    <property type="match status" value="1"/>
</dbReference>
<comment type="caution">
    <text evidence="3">The sequence shown here is derived from an EMBL/GenBank/DDBJ whole genome shotgun (WGS) entry which is preliminary data.</text>
</comment>
<dbReference type="PANTHER" id="PTHR10491">
    <property type="entry name" value="DTDP-4-DEHYDRORHAMNOSE REDUCTASE"/>
    <property type="match status" value="1"/>
</dbReference>
<evidence type="ECO:0000313" key="3">
    <source>
        <dbReference type="EMBL" id="EQD33889.1"/>
    </source>
</evidence>
<accession>T0ZYT3</accession>
<feature type="domain" description="RmlD-like substrate binding" evidence="2">
    <location>
        <begin position="33"/>
        <end position="144"/>
    </location>
</feature>
<gene>
    <name evidence="3" type="ORF">B1B_17367</name>
</gene>
<dbReference type="Gene3D" id="3.40.50.720">
    <property type="entry name" value="NAD(P)-binding Rossmann-like Domain"/>
    <property type="match status" value="1"/>
</dbReference>
<feature type="non-terminal residue" evidence="3">
    <location>
        <position position="168"/>
    </location>
</feature>
<dbReference type="InterPro" id="IPR029903">
    <property type="entry name" value="RmlD-like-bd"/>
</dbReference>